<dbReference type="PANTHER" id="PTHR46704:SF1">
    <property type="entry name" value="TELOMERE LENGTH REGULATION PROTEIN TEL2 HOMOLOG"/>
    <property type="match status" value="1"/>
</dbReference>
<organism evidence="2 3">
    <name type="scientific">Tegillarca granosa</name>
    <name type="common">Malaysian cockle</name>
    <name type="synonym">Anadara granosa</name>
    <dbReference type="NCBI Taxonomy" id="220873"/>
    <lineage>
        <taxon>Eukaryota</taxon>
        <taxon>Metazoa</taxon>
        <taxon>Spiralia</taxon>
        <taxon>Lophotrochozoa</taxon>
        <taxon>Mollusca</taxon>
        <taxon>Bivalvia</taxon>
        <taxon>Autobranchia</taxon>
        <taxon>Pteriomorphia</taxon>
        <taxon>Arcoida</taxon>
        <taxon>Arcoidea</taxon>
        <taxon>Arcidae</taxon>
        <taxon>Tegillarca</taxon>
    </lineage>
</organism>
<name>A0ABQ9FHW4_TEGGR</name>
<dbReference type="Proteomes" id="UP001217089">
    <property type="component" value="Unassembled WGS sequence"/>
</dbReference>
<sequence>RKFNQVDQDQAQEWLNGTGKRCGDIVGITKTSSAPSQWALSYNLKSQIAEDTRKMFKAQSNDENHSELKPGRNERDNHDEEMIISMLEQLQVFESDLLACNLQNIVIKDISKKNIQDSLLLANSRGQSQMEDFVEERETANPSLKLYEVVQKNESKATGTILKADRNFLRRVDTAYAAGRDIDLKTLLTHELMPVPLCLAKLNGNLRTGNKAMLADVLTKDIECPSTVCVDRESLSCLILDGQARVLSIGNPTHVKTFRDFDDVFVKSVCQSGAKFKRIDIQARVYKTNNPTKTVKPIRRVIESGDVPFPKSWSKFIALNENKADLAQFLSEELLIHAPSEKEISDHVWMMTGTSTKRRYIPIKDVLQSIPPHSIDSLLVFHALTGCDTTSFFYGRFKKSSWSVFLEHYDLLKDVGNGDINQAMLNSMEKFVCKLYSVEQFNSIDEVRSFMFPKSSKQENLPPTSDAIYFHFKRVHYQTCVWKQAGVAVPILPNPCTMGWKRDNTGLSPVLMAKEPIL</sequence>
<evidence type="ECO:0000313" key="2">
    <source>
        <dbReference type="EMBL" id="KAJ8316884.1"/>
    </source>
</evidence>
<protein>
    <submittedName>
        <fullName evidence="2">Uncharacterized protein</fullName>
    </submittedName>
</protein>
<gene>
    <name evidence="2" type="ORF">KUTeg_004788</name>
</gene>
<evidence type="ECO:0000313" key="3">
    <source>
        <dbReference type="Proteomes" id="UP001217089"/>
    </source>
</evidence>
<accession>A0ABQ9FHW4</accession>
<evidence type="ECO:0000256" key="1">
    <source>
        <dbReference type="SAM" id="MobiDB-lite"/>
    </source>
</evidence>
<feature type="region of interest" description="Disordered" evidence="1">
    <location>
        <begin position="57"/>
        <end position="77"/>
    </location>
</feature>
<proteinExistence type="predicted"/>
<feature type="non-terminal residue" evidence="2">
    <location>
        <position position="518"/>
    </location>
</feature>
<dbReference type="EMBL" id="JARBDR010000246">
    <property type="protein sequence ID" value="KAJ8316884.1"/>
    <property type="molecule type" value="Genomic_DNA"/>
</dbReference>
<reference evidence="2 3" key="1">
    <citation type="submission" date="2022-12" db="EMBL/GenBank/DDBJ databases">
        <title>Chromosome-level genome of Tegillarca granosa.</title>
        <authorList>
            <person name="Kim J."/>
        </authorList>
    </citation>
    <scope>NUCLEOTIDE SEQUENCE [LARGE SCALE GENOMIC DNA]</scope>
    <source>
        <strain evidence="2">Teg-2019</strain>
        <tissue evidence="2">Adductor muscle</tissue>
    </source>
</reference>
<dbReference type="PANTHER" id="PTHR46704">
    <property type="entry name" value="CXC DOMAIN-CONTAINING PROTEIN-RELATED"/>
    <property type="match status" value="1"/>
</dbReference>
<keyword evidence="3" id="KW-1185">Reference proteome</keyword>
<comment type="caution">
    <text evidence="2">The sequence shown here is derived from an EMBL/GenBank/DDBJ whole genome shotgun (WGS) entry which is preliminary data.</text>
</comment>
<feature type="non-terminal residue" evidence="2">
    <location>
        <position position="1"/>
    </location>
</feature>